<dbReference type="InterPro" id="IPR029016">
    <property type="entry name" value="GAF-like_dom_sf"/>
</dbReference>
<gene>
    <name evidence="2" type="ORF">GCM10017566_49080</name>
</gene>
<dbReference type="SMART" id="SM00850">
    <property type="entry name" value="LytTR"/>
    <property type="match status" value="1"/>
</dbReference>
<protein>
    <submittedName>
        <fullName evidence="2">Fis family transcriptional regulator</fullName>
    </submittedName>
</protein>
<feature type="domain" description="HTH LytTR-type" evidence="1">
    <location>
        <begin position="357"/>
        <end position="464"/>
    </location>
</feature>
<keyword evidence="3" id="KW-1185">Reference proteome</keyword>
<dbReference type="PROSITE" id="PS50930">
    <property type="entry name" value="HTH_LYTTR"/>
    <property type="match status" value="1"/>
</dbReference>
<dbReference type="PANTHER" id="PTHR37299">
    <property type="entry name" value="TRANSCRIPTIONAL REGULATOR-RELATED"/>
    <property type="match status" value="1"/>
</dbReference>
<evidence type="ECO:0000313" key="3">
    <source>
        <dbReference type="Proteomes" id="UP000658656"/>
    </source>
</evidence>
<dbReference type="AlphaFoldDB" id="A0A8H9IY46"/>
<dbReference type="Gene3D" id="2.40.50.1020">
    <property type="entry name" value="LytTr DNA-binding domain"/>
    <property type="match status" value="1"/>
</dbReference>
<accession>A0A8H9IY46</accession>
<dbReference type="EMBL" id="BNAV01000008">
    <property type="protein sequence ID" value="GHF69581.1"/>
    <property type="molecule type" value="Genomic_DNA"/>
</dbReference>
<reference evidence="2" key="2">
    <citation type="submission" date="2020-09" db="EMBL/GenBank/DDBJ databases">
        <authorList>
            <person name="Sun Q."/>
            <person name="Zhou Y."/>
        </authorList>
    </citation>
    <scope>NUCLEOTIDE SEQUENCE</scope>
    <source>
        <strain evidence="2">CGMCC 4.7679</strain>
    </source>
</reference>
<dbReference type="InterPro" id="IPR007492">
    <property type="entry name" value="LytTR_DNA-bd_dom"/>
</dbReference>
<name>A0A8H9IY46_9PSEU</name>
<dbReference type="Proteomes" id="UP000658656">
    <property type="component" value="Unassembled WGS sequence"/>
</dbReference>
<dbReference type="PANTHER" id="PTHR37299:SF1">
    <property type="entry name" value="STAGE 0 SPORULATION PROTEIN A HOMOLOG"/>
    <property type="match status" value="1"/>
</dbReference>
<dbReference type="InterPro" id="IPR046947">
    <property type="entry name" value="LytR-like"/>
</dbReference>
<comment type="caution">
    <text evidence="2">The sequence shown here is derived from an EMBL/GenBank/DDBJ whole genome shotgun (WGS) entry which is preliminary data.</text>
</comment>
<evidence type="ECO:0000259" key="1">
    <source>
        <dbReference type="PROSITE" id="PS50930"/>
    </source>
</evidence>
<proteinExistence type="predicted"/>
<dbReference type="GO" id="GO:0000156">
    <property type="term" value="F:phosphorelay response regulator activity"/>
    <property type="evidence" value="ECO:0007669"/>
    <property type="project" value="InterPro"/>
</dbReference>
<organism evidence="2 3">
    <name type="scientific">Amycolatopsis bartoniae</name>
    <dbReference type="NCBI Taxonomy" id="941986"/>
    <lineage>
        <taxon>Bacteria</taxon>
        <taxon>Bacillati</taxon>
        <taxon>Actinomycetota</taxon>
        <taxon>Actinomycetes</taxon>
        <taxon>Pseudonocardiales</taxon>
        <taxon>Pseudonocardiaceae</taxon>
        <taxon>Amycolatopsis</taxon>
    </lineage>
</organism>
<dbReference type="RefSeq" id="WP_145934406.1">
    <property type="nucleotide sequence ID" value="NZ_BNAV01000008.1"/>
</dbReference>
<sequence>MSGGQRLEAAARNPGAGTVYAAWERFIGGADDVRGVRPEVAISWHRCREHYRVDPNTTEAPVAVAEVDHTPEHDVVFTELGFRAAAVAHEVAVAGGIVTVADATGRIVGEWGDSATRAVAAGCNLAPWYCWSESATGTNGMGTALESHAPVLIRGPEHWCRAFHDWTCAGVAVRHAVTREPIAVLNVSRWRGELPAAAGAWLSNAATRTQATLRRRARDSGTELVAAYHEARARSTTPLAALDTAGMVVIADDTASVLLGVPASAPAIDPTVRWNPRLPEMISAARYAGRQAARNPDWTGSTELFTHLADEPTPVSIRPVFLSGHLVGTLVRFGIRDGEQVPRAGAPARPRTPPRRVVGTRDNRMVLLPLPEVCFAESDGNDVWLATDQGLLRAAQQGLDKLDDELADAGFLRVHRRYLVNLSRVREVERRLKGELFLVMDDHTDKMVPVSRRNAPAVRRALDI</sequence>
<reference evidence="2" key="1">
    <citation type="journal article" date="2014" name="Int. J. Syst. Evol. Microbiol.">
        <title>Complete genome sequence of Corynebacterium casei LMG S-19264T (=DSM 44701T), isolated from a smear-ripened cheese.</title>
        <authorList>
            <consortium name="US DOE Joint Genome Institute (JGI-PGF)"/>
            <person name="Walter F."/>
            <person name="Albersmeier A."/>
            <person name="Kalinowski J."/>
            <person name="Ruckert C."/>
        </authorList>
    </citation>
    <scope>NUCLEOTIDE SEQUENCE</scope>
    <source>
        <strain evidence="2">CGMCC 4.7679</strain>
    </source>
</reference>
<dbReference type="GO" id="GO:0003677">
    <property type="term" value="F:DNA binding"/>
    <property type="evidence" value="ECO:0007669"/>
    <property type="project" value="InterPro"/>
</dbReference>
<dbReference type="OrthoDB" id="3928741at2"/>
<dbReference type="Pfam" id="PF04397">
    <property type="entry name" value="LytTR"/>
    <property type="match status" value="1"/>
</dbReference>
<dbReference type="Gene3D" id="3.30.450.40">
    <property type="match status" value="1"/>
</dbReference>
<evidence type="ECO:0000313" key="2">
    <source>
        <dbReference type="EMBL" id="GHF69581.1"/>
    </source>
</evidence>